<sequence>MPIRRAGNRGNTSGSGIGTSQNNNNNNDDDDSDHNGDDLPIITHTLEVNEEEEEEDEDEDDDFVREQESDDDDGPAKKITGVWAKPDVQVLLKWLFAVENAKRYIKPGTTPGTKLIDVQKEVVEVVNAFIASQSEEEQREKKLKPWTRETVKAKFRYIKDQYDKCIKVRKKTINNDTDEQTLRDASDDICPYFRELSMIFGAQLARNHPPPRDSSDQTSFLANEPDLEERDVEKVMAEFTEAIRGDQSAGLDEGRRRLEQETKFQRDMIERQWMAIDRERQALDSEKEEWMQRKEEIKLDRKRLVDGLADLDRRNMDREDLIRKVAKYETILSGRAGSNSLF</sequence>
<dbReference type="Proteomes" id="UP000807716">
    <property type="component" value="Unassembled WGS sequence"/>
</dbReference>
<comment type="caution">
    <text evidence="2">The sequence shown here is derived from an EMBL/GenBank/DDBJ whole genome shotgun (WGS) entry which is preliminary data.</text>
</comment>
<evidence type="ECO:0000256" key="1">
    <source>
        <dbReference type="SAM" id="MobiDB-lite"/>
    </source>
</evidence>
<reference evidence="2" key="1">
    <citation type="journal article" date="2020" name="Fungal Divers.">
        <title>Resolving the Mortierellaceae phylogeny through synthesis of multi-gene phylogenetics and phylogenomics.</title>
        <authorList>
            <person name="Vandepol N."/>
            <person name="Liber J."/>
            <person name="Desiro A."/>
            <person name="Na H."/>
            <person name="Kennedy M."/>
            <person name="Barry K."/>
            <person name="Grigoriev I.V."/>
            <person name="Miller A.N."/>
            <person name="O'Donnell K."/>
            <person name="Stajich J.E."/>
            <person name="Bonito G."/>
        </authorList>
    </citation>
    <scope>NUCLEOTIDE SEQUENCE</scope>
    <source>
        <strain evidence="2">BC1065</strain>
    </source>
</reference>
<feature type="region of interest" description="Disordered" evidence="1">
    <location>
        <begin position="205"/>
        <end position="227"/>
    </location>
</feature>
<proteinExistence type="predicted"/>
<name>A0A9P6Q3X2_9FUNG</name>
<dbReference type="OrthoDB" id="2437094at2759"/>
<feature type="compositionally biased region" description="Low complexity" evidence="1">
    <location>
        <begin position="8"/>
        <end position="26"/>
    </location>
</feature>
<gene>
    <name evidence="2" type="ORF">DFQ27_004430</name>
</gene>
<evidence type="ECO:0000313" key="2">
    <source>
        <dbReference type="EMBL" id="KAG0258794.1"/>
    </source>
</evidence>
<feature type="region of interest" description="Disordered" evidence="1">
    <location>
        <begin position="1"/>
        <end position="80"/>
    </location>
</feature>
<accession>A0A9P6Q3X2</accession>
<evidence type="ECO:0000313" key="3">
    <source>
        <dbReference type="Proteomes" id="UP000807716"/>
    </source>
</evidence>
<dbReference type="AlphaFoldDB" id="A0A9P6Q3X2"/>
<feature type="compositionally biased region" description="Acidic residues" evidence="1">
    <location>
        <begin position="48"/>
        <end position="73"/>
    </location>
</feature>
<protein>
    <submittedName>
        <fullName evidence="2">Uncharacterized protein</fullName>
    </submittedName>
</protein>
<organism evidence="2 3">
    <name type="scientific">Actinomortierella ambigua</name>
    <dbReference type="NCBI Taxonomy" id="1343610"/>
    <lineage>
        <taxon>Eukaryota</taxon>
        <taxon>Fungi</taxon>
        <taxon>Fungi incertae sedis</taxon>
        <taxon>Mucoromycota</taxon>
        <taxon>Mortierellomycotina</taxon>
        <taxon>Mortierellomycetes</taxon>
        <taxon>Mortierellales</taxon>
        <taxon>Mortierellaceae</taxon>
        <taxon>Actinomortierella</taxon>
    </lineage>
</organism>
<keyword evidence="3" id="KW-1185">Reference proteome</keyword>
<dbReference type="EMBL" id="JAAAJB010000308">
    <property type="protein sequence ID" value="KAG0258794.1"/>
    <property type="molecule type" value="Genomic_DNA"/>
</dbReference>